<name>A0ABR6ZP58_9BURK</name>
<feature type="chain" id="PRO_5046500532" description="Lipoprotein" evidence="1">
    <location>
        <begin position="25"/>
        <end position="281"/>
    </location>
</feature>
<feature type="signal peptide" evidence="1">
    <location>
        <begin position="1"/>
        <end position="24"/>
    </location>
</feature>
<dbReference type="EMBL" id="JACOGF010000004">
    <property type="protein sequence ID" value="MBC3917622.1"/>
    <property type="molecule type" value="Genomic_DNA"/>
</dbReference>
<evidence type="ECO:0008006" key="4">
    <source>
        <dbReference type="Google" id="ProtNLM"/>
    </source>
</evidence>
<gene>
    <name evidence="2" type="ORF">H8L32_09075</name>
</gene>
<keyword evidence="3" id="KW-1185">Reference proteome</keyword>
<reference evidence="2 3" key="1">
    <citation type="submission" date="2020-08" db="EMBL/GenBank/DDBJ databases">
        <title>Novel species isolated from subtropical streams in China.</title>
        <authorList>
            <person name="Lu H."/>
        </authorList>
    </citation>
    <scope>NUCLEOTIDE SEQUENCE [LARGE SCALE GENOMIC DNA]</scope>
    <source>
        <strain evidence="2 3">CY18W</strain>
    </source>
</reference>
<organism evidence="2 3">
    <name type="scientific">Undibacterium hunanense</name>
    <dbReference type="NCBI Taxonomy" id="2762292"/>
    <lineage>
        <taxon>Bacteria</taxon>
        <taxon>Pseudomonadati</taxon>
        <taxon>Pseudomonadota</taxon>
        <taxon>Betaproteobacteria</taxon>
        <taxon>Burkholderiales</taxon>
        <taxon>Oxalobacteraceae</taxon>
        <taxon>Undibacterium</taxon>
    </lineage>
</organism>
<sequence length="281" mass="30890">MTMTTSQRIFSIAALLTLSACAQASGPGDPTADPEFIIGLNAARGPRALTALDDKLEALIPAYTGHVCADIVADVKKLRLNKDEFESTADYQSRIGQLANAGLHGQLRLSDTLAFVHHNSLYGVKYDADKSQMSGSVGIRDSNQWNSEKTQLLRSKVLDQTYGGKSKGQARTESGISVNVDRLSYQVCALNIANSNSWQQTNFDFNIPAAEARLDKGRLKALFVGHLVPQFIQNYDLVVSPSVKAMWQTTYTGNALVFQLEQIWIYNQVTGRVYKKIKPSN</sequence>
<dbReference type="RefSeq" id="WP_222619302.1">
    <property type="nucleotide sequence ID" value="NZ_JACOGF010000004.1"/>
</dbReference>
<comment type="caution">
    <text evidence="2">The sequence shown here is derived from an EMBL/GenBank/DDBJ whole genome shotgun (WGS) entry which is preliminary data.</text>
</comment>
<evidence type="ECO:0000313" key="2">
    <source>
        <dbReference type="EMBL" id="MBC3917622.1"/>
    </source>
</evidence>
<accession>A0ABR6ZP58</accession>
<proteinExistence type="predicted"/>
<protein>
    <recommendedName>
        <fullName evidence="4">Lipoprotein</fullName>
    </recommendedName>
</protein>
<evidence type="ECO:0000256" key="1">
    <source>
        <dbReference type="SAM" id="SignalP"/>
    </source>
</evidence>
<dbReference type="Proteomes" id="UP000650424">
    <property type="component" value="Unassembled WGS sequence"/>
</dbReference>
<keyword evidence="1" id="KW-0732">Signal</keyword>
<evidence type="ECO:0000313" key="3">
    <source>
        <dbReference type="Proteomes" id="UP000650424"/>
    </source>
</evidence>